<comment type="caution">
    <text evidence="3">The sequence shown here is derived from an EMBL/GenBank/DDBJ whole genome shotgun (WGS) entry which is preliminary data.</text>
</comment>
<accession>A0A563DWZ4</accession>
<dbReference type="PROSITE" id="PS51257">
    <property type="entry name" value="PROKAR_LIPOPROTEIN"/>
    <property type="match status" value="1"/>
</dbReference>
<dbReference type="RefSeq" id="WP_146318719.1">
    <property type="nucleotide sequence ID" value="NZ_VCQV01000027.1"/>
</dbReference>
<keyword evidence="4" id="KW-1185">Reference proteome</keyword>
<sequence length="208" mass="21873">MNTRRALTTGAAAVMLLAVVTACSSGGDKTGTSPTSTPVSSTPTTSTRTAPPAPTTTSVDPAAEPAITAYTKYYAADAEAAKHPLGVAGVYAGAANFLPYTFDPWRSKEMYTLLQYHSNGVKFVGTPGHPRVTVNQVSPTRVRLWDCPTVGSGWQPVYAKTGKPYGSPPPASFPKPPYLVSVTVIKVNDRWGVSQVTDSSKTCVPGQH</sequence>
<evidence type="ECO:0008006" key="5">
    <source>
        <dbReference type="Google" id="ProtNLM"/>
    </source>
</evidence>
<dbReference type="EMBL" id="VCQV01000027">
    <property type="protein sequence ID" value="TWP34453.1"/>
    <property type="molecule type" value="Genomic_DNA"/>
</dbReference>
<evidence type="ECO:0000313" key="3">
    <source>
        <dbReference type="EMBL" id="TWP34453.1"/>
    </source>
</evidence>
<reference evidence="3 4" key="1">
    <citation type="submission" date="2019-05" db="EMBL/GenBank/DDBJ databases">
        <authorList>
            <person name="Lee S.D."/>
        </authorList>
    </citation>
    <scope>NUCLEOTIDE SEQUENCE [LARGE SCALE GENOMIC DNA]</scope>
    <source>
        <strain evidence="3 4">C5-26</strain>
    </source>
</reference>
<feature type="chain" id="PRO_5039202791" description="Lipoprotein" evidence="2">
    <location>
        <begin position="27"/>
        <end position="208"/>
    </location>
</feature>
<feature type="region of interest" description="Disordered" evidence="1">
    <location>
        <begin position="24"/>
        <end position="62"/>
    </location>
</feature>
<keyword evidence="2" id="KW-0732">Signal</keyword>
<protein>
    <recommendedName>
        <fullName evidence="5">Lipoprotein</fullName>
    </recommendedName>
</protein>
<dbReference type="Proteomes" id="UP000320244">
    <property type="component" value="Unassembled WGS sequence"/>
</dbReference>
<dbReference type="OrthoDB" id="9828703at2"/>
<organism evidence="3 4">
    <name type="scientific">Leekyejoonella antrihumi</name>
    <dbReference type="NCBI Taxonomy" id="1660198"/>
    <lineage>
        <taxon>Bacteria</taxon>
        <taxon>Bacillati</taxon>
        <taxon>Actinomycetota</taxon>
        <taxon>Actinomycetes</taxon>
        <taxon>Micrococcales</taxon>
        <taxon>Dermacoccaceae</taxon>
        <taxon>Leekyejoonella</taxon>
    </lineage>
</organism>
<feature type="compositionally biased region" description="Low complexity" evidence="1">
    <location>
        <begin position="32"/>
        <end position="59"/>
    </location>
</feature>
<evidence type="ECO:0000256" key="2">
    <source>
        <dbReference type="SAM" id="SignalP"/>
    </source>
</evidence>
<reference evidence="3 4" key="2">
    <citation type="submission" date="2019-08" db="EMBL/GenBank/DDBJ databases">
        <title>Jejuicoccus antrihumi gen. nov., sp. nov., a new member of the family Dermacoccaceae isolated from a cave.</title>
        <authorList>
            <person name="Schumann P."/>
            <person name="Kim I.S."/>
        </authorList>
    </citation>
    <scope>NUCLEOTIDE SEQUENCE [LARGE SCALE GENOMIC DNA]</scope>
    <source>
        <strain evidence="3 4">C5-26</strain>
    </source>
</reference>
<dbReference type="AlphaFoldDB" id="A0A563DWZ4"/>
<evidence type="ECO:0000313" key="4">
    <source>
        <dbReference type="Proteomes" id="UP000320244"/>
    </source>
</evidence>
<name>A0A563DWZ4_9MICO</name>
<feature type="signal peptide" evidence="2">
    <location>
        <begin position="1"/>
        <end position="26"/>
    </location>
</feature>
<proteinExistence type="predicted"/>
<evidence type="ECO:0000256" key="1">
    <source>
        <dbReference type="SAM" id="MobiDB-lite"/>
    </source>
</evidence>
<gene>
    <name evidence="3" type="ORF">FGL98_17200</name>
</gene>